<gene>
    <name evidence="1" type="ORF">Mgrana_01209</name>
</gene>
<reference evidence="1 2" key="1">
    <citation type="submission" date="2018-08" db="EMBL/GenBank/DDBJ databases">
        <title>Meiothermus granaticius genome AF-68 sequencing project.</title>
        <authorList>
            <person name="Da Costa M.S."/>
            <person name="Albuquerque L."/>
            <person name="Raposo P."/>
            <person name="Froufe H.J.C."/>
            <person name="Barroso C.S."/>
            <person name="Egas C."/>
        </authorList>
    </citation>
    <scope>NUCLEOTIDE SEQUENCE [LARGE SCALE GENOMIC DNA]</scope>
    <source>
        <strain evidence="1 2">AF-68</strain>
    </source>
</reference>
<dbReference type="OrthoDB" id="4164293at2"/>
<dbReference type="Proteomes" id="UP000266178">
    <property type="component" value="Unassembled WGS sequence"/>
</dbReference>
<proteinExistence type="predicted"/>
<sequence length="210" mass="23961">MSTICNRLVPTDDEGKMDMKKLHLRSAASEYFLAQAELAIAAYNLEQFGASRETIIHLKSTKEHLSRAVKNYSRAISLLQPERISQDSLVWLKNFDYDRFYKQEIGKSILSNRADLWNLIANHNQQGNPVRSLLIFQDQLVSIINILEEALTQTDSPSLVKFVRKVLGNFADSQVFSVMLAVLNDVEPLDQHWVANKEASLREKLEEVEA</sequence>
<keyword evidence="2" id="KW-1185">Reference proteome</keyword>
<evidence type="ECO:0000313" key="1">
    <source>
        <dbReference type="EMBL" id="RIH92934.1"/>
    </source>
</evidence>
<organism evidence="1 2">
    <name type="scientific">Meiothermus granaticius NBRC 107808</name>
    <dbReference type="NCBI Taxonomy" id="1227551"/>
    <lineage>
        <taxon>Bacteria</taxon>
        <taxon>Thermotogati</taxon>
        <taxon>Deinococcota</taxon>
        <taxon>Deinococci</taxon>
        <taxon>Thermales</taxon>
        <taxon>Thermaceae</taxon>
        <taxon>Meiothermus</taxon>
    </lineage>
</organism>
<dbReference type="AlphaFoldDB" id="A0A399F8E6"/>
<accession>A0A399F8E6</accession>
<protein>
    <submittedName>
        <fullName evidence="1">Uncharacterized protein</fullName>
    </submittedName>
</protein>
<dbReference type="EMBL" id="QWLB01000012">
    <property type="protein sequence ID" value="RIH92934.1"/>
    <property type="molecule type" value="Genomic_DNA"/>
</dbReference>
<dbReference type="RefSeq" id="WP_147021140.1">
    <property type="nucleotide sequence ID" value="NZ_BJXM01000006.1"/>
</dbReference>
<comment type="caution">
    <text evidence="1">The sequence shown here is derived from an EMBL/GenBank/DDBJ whole genome shotgun (WGS) entry which is preliminary data.</text>
</comment>
<evidence type="ECO:0000313" key="2">
    <source>
        <dbReference type="Proteomes" id="UP000266178"/>
    </source>
</evidence>
<name>A0A399F8E6_9DEIN</name>